<protein>
    <submittedName>
        <fullName evidence="1">Phenylacetate--CoA ligase family protein</fullName>
    </submittedName>
</protein>
<dbReference type="SUPFAM" id="SSF56801">
    <property type="entry name" value="Acetyl-CoA synthetase-like"/>
    <property type="match status" value="1"/>
</dbReference>
<dbReference type="GO" id="GO:0016874">
    <property type="term" value="F:ligase activity"/>
    <property type="evidence" value="ECO:0007669"/>
    <property type="project" value="UniProtKB-KW"/>
</dbReference>
<dbReference type="InterPro" id="IPR053158">
    <property type="entry name" value="CapK_Type1_Caps_Biosynth"/>
</dbReference>
<evidence type="ECO:0000313" key="2">
    <source>
        <dbReference type="Proteomes" id="UP000282985"/>
    </source>
</evidence>
<name>A0A434ATY8_9BACT</name>
<proteinExistence type="predicted"/>
<organism evidence="1 2">
    <name type="scientific">Ancylomarina longa</name>
    <dbReference type="NCBI Taxonomy" id="2487017"/>
    <lineage>
        <taxon>Bacteria</taxon>
        <taxon>Pseudomonadati</taxon>
        <taxon>Bacteroidota</taxon>
        <taxon>Bacteroidia</taxon>
        <taxon>Marinilabiliales</taxon>
        <taxon>Marinifilaceae</taxon>
        <taxon>Ancylomarina</taxon>
    </lineage>
</organism>
<keyword evidence="2" id="KW-1185">Reference proteome</keyword>
<evidence type="ECO:0000313" key="1">
    <source>
        <dbReference type="EMBL" id="RUT77881.1"/>
    </source>
</evidence>
<keyword evidence="1" id="KW-0436">Ligase</keyword>
<comment type="caution">
    <text evidence="1">The sequence shown here is derived from an EMBL/GenBank/DDBJ whole genome shotgun (WGS) entry which is preliminary data.</text>
</comment>
<dbReference type="Proteomes" id="UP000282985">
    <property type="component" value="Unassembled WGS sequence"/>
</dbReference>
<sequence length="443" mass="52078">MNYRGIRDFFLSKIKFGYGFEKELKRIEKLYSISESRLEELKNQEFVNQYRNAFIYSKFYSQLYRKHGLRLESVQSIEDAEKIPIITKEDIRNRVDELLTTNRMMVYKSFTSGTTGTPLKLYRDYASVCKEYSYGYNYQRIHGYQLGDKVISIKGDLFKNEIYRFDKSLNTLHLSSYNLNEKNIEKYYHLIQNFNPKVVKAYPSSLQILSTELYKKGLELNIPIAFTSSEVLHDFQRRIITKVLHSTIRDWYGNSEQSIAMGQVKEDLYQDIPLYGHIEVKENYIITTGFINKSFPLIRYRIDDVIKLKCDSSCIRCCTSRILGRDNQYIILKDGQQVGLLDHAFNFNKIKNILAAQIVQKKRGEMDLNLIPDYGFTDNNKQEILKNLKELLGDDFIIHYKEITDEEIILSKSGKFNLMVSQLNAEEKDSITQKILNEIEEDQ</sequence>
<dbReference type="EMBL" id="RJJX01000014">
    <property type="protein sequence ID" value="RUT77881.1"/>
    <property type="molecule type" value="Genomic_DNA"/>
</dbReference>
<gene>
    <name evidence="1" type="ORF">DLK05_11115</name>
</gene>
<dbReference type="AlphaFoldDB" id="A0A434ATY8"/>
<dbReference type="InterPro" id="IPR042099">
    <property type="entry name" value="ANL_N_sf"/>
</dbReference>
<dbReference type="PANTHER" id="PTHR36932:SF1">
    <property type="entry name" value="CAPSULAR POLYSACCHARIDE BIOSYNTHESIS PROTEIN"/>
    <property type="match status" value="1"/>
</dbReference>
<dbReference type="Gene3D" id="3.40.50.12780">
    <property type="entry name" value="N-terminal domain of ligase-like"/>
    <property type="match status" value="1"/>
</dbReference>
<accession>A0A434ATY8</accession>
<dbReference type="PANTHER" id="PTHR36932">
    <property type="entry name" value="CAPSULAR POLYSACCHARIDE BIOSYNTHESIS PROTEIN"/>
    <property type="match status" value="1"/>
</dbReference>
<reference evidence="1 2" key="1">
    <citation type="submission" date="2018-11" db="EMBL/GenBank/DDBJ databases">
        <title>Parancylomarina longa gen. nov., sp. nov., isolated from sediments of southern Okinawa.</title>
        <authorList>
            <person name="Fu T."/>
        </authorList>
    </citation>
    <scope>NUCLEOTIDE SEQUENCE [LARGE SCALE GENOMIC DNA]</scope>
    <source>
        <strain evidence="1 2">T3-2 S1-C</strain>
    </source>
</reference>